<evidence type="ECO:0000313" key="1">
    <source>
        <dbReference type="EMBL" id="KZT21310.1"/>
    </source>
</evidence>
<dbReference type="Proteomes" id="UP000076761">
    <property type="component" value="Unassembled WGS sequence"/>
</dbReference>
<evidence type="ECO:0000313" key="2">
    <source>
        <dbReference type="Proteomes" id="UP000076761"/>
    </source>
</evidence>
<reference evidence="1 2" key="1">
    <citation type="journal article" date="2016" name="Mol. Biol. Evol.">
        <title>Comparative Genomics of Early-Diverging Mushroom-Forming Fungi Provides Insights into the Origins of Lignocellulose Decay Capabilities.</title>
        <authorList>
            <person name="Nagy L.G."/>
            <person name="Riley R."/>
            <person name="Tritt A."/>
            <person name="Adam C."/>
            <person name="Daum C."/>
            <person name="Floudas D."/>
            <person name="Sun H."/>
            <person name="Yadav J.S."/>
            <person name="Pangilinan J."/>
            <person name="Larsson K.H."/>
            <person name="Matsuura K."/>
            <person name="Barry K."/>
            <person name="Labutti K."/>
            <person name="Kuo R."/>
            <person name="Ohm R.A."/>
            <person name="Bhattacharya S.S."/>
            <person name="Shirouzu T."/>
            <person name="Yoshinaga Y."/>
            <person name="Martin F.M."/>
            <person name="Grigoriev I.V."/>
            <person name="Hibbett D.S."/>
        </authorList>
    </citation>
    <scope>NUCLEOTIDE SEQUENCE [LARGE SCALE GENOMIC DNA]</scope>
    <source>
        <strain evidence="1 2">HHB14362 ss-1</strain>
    </source>
</reference>
<keyword evidence="2" id="KW-1185">Reference proteome</keyword>
<name>A0A165PP35_9AGAM</name>
<protein>
    <submittedName>
        <fullName evidence="1">Uncharacterized protein</fullName>
    </submittedName>
</protein>
<dbReference type="InParanoid" id="A0A165PP35"/>
<dbReference type="EMBL" id="KV425608">
    <property type="protein sequence ID" value="KZT21310.1"/>
    <property type="molecule type" value="Genomic_DNA"/>
</dbReference>
<dbReference type="AlphaFoldDB" id="A0A165PP35"/>
<sequence length="131" mass="14320">MALPWKQRPAPREALPCRQRMLSSRDISYDRGTGTLPQMPLWKASPPQGGPCHLTIISPIISFAGLTVAGSLILRSDPDATPHFTPMTVGTNLAQGIGADTRRGLEDGLSITWNVHSETPPMLPRIEERKI</sequence>
<accession>A0A165PP35</accession>
<gene>
    <name evidence="1" type="ORF">NEOLEDRAFT_1150770</name>
</gene>
<organism evidence="1 2">
    <name type="scientific">Neolentinus lepideus HHB14362 ss-1</name>
    <dbReference type="NCBI Taxonomy" id="1314782"/>
    <lineage>
        <taxon>Eukaryota</taxon>
        <taxon>Fungi</taxon>
        <taxon>Dikarya</taxon>
        <taxon>Basidiomycota</taxon>
        <taxon>Agaricomycotina</taxon>
        <taxon>Agaricomycetes</taxon>
        <taxon>Gloeophyllales</taxon>
        <taxon>Gloeophyllaceae</taxon>
        <taxon>Neolentinus</taxon>
    </lineage>
</organism>
<proteinExistence type="predicted"/>